<feature type="region of interest" description="Disordered" evidence="1">
    <location>
        <begin position="675"/>
        <end position="721"/>
    </location>
</feature>
<protein>
    <submittedName>
        <fullName evidence="3">Putative helicase</fullName>
    </submittedName>
</protein>
<accession>A0A562PX46</accession>
<feature type="domain" description="Uncharacterised" evidence="2">
    <location>
        <begin position="54"/>
        <end position="364"/>
    </location>
</feature>
<name>A0A562PX46_9PSED</name>
<feature type="region of interest" description="Disordered" evidence="1">
    <location>
        <begin position="429"/>
        <end position="493"/>
    </location>
</feature>
<keyword evidence="3" id="KW-0547">Nucleotide-binding</keyword>
<evidence type="ECO:0000313" key="4">
    <source>
        <dbReference type="Proteomes" id="UP000316905"/>
    </source>
</evidence>
<evidence type="ECO:0000313" key="3">
    <source>
        <dbReference type="EMBL" id="TWI48963.1"/>
    </source>
</evidence>
<dbReference type="Proteomes" id="UP000316905">
    <property type="component" value="Unassembled WGS sequence"/>
</dbReference>
<keyword evidence="4" id="KW-1185">Reference proteome</keyword>
<dbReference type="EMBL" id="VLKY01000019">
    <property type="protein sequence ID" value="TWI48963.1"/>
    <property type="molecule type" value="Genomic_DNA"/>
</dbReference>
<comment type="caution">
    <text evidence="3">The sequence shown here is derived from an EMBL/GenBank/DDBJ whole genome shotgun (WGS) entry which is preliminary data.</text>
</comment>
<dbReference type="GO" id="GO:0004386">
    <property type="term" value="F:helicase activity"/>
    <property type="evidence" value="ECO:0007669"/>
    <property type="project" value="UniProtKB-KW"/>
</dbReference>
<keyword evidence="3" id="KW-0347">Helicase</keyword>
<keyword evidence="3" id="KW-0378">Hydrolase</keyword>
<dbReference type="Gene3D" id="1.10.3210.40">
    <property type="match status" value="1"/>
</dbReference>
<dbReference type="AlphaFoldDB" id="A0A562PX46"/>
<proteinExistence type="predicted"/>
<dbReference type="NCBIfam" id="NF041494">
    <property type="entry name" value="MobH"/>
    <property type="match status" value="1"/>
</dbReference>
<dbReference type="Pfam" id="PF07514">
    <property type="entry name" value="TraI_2"/>
    <property type="match status" value="1"/>
</dbReference>
<gene>
    <name evidence="3" type="ORF">IQ22_04096</name>
</gene>
<feature type="compositionally biased region" description="Basic and acidic residues" evidence="1">
    <location>
        <begin position="706"/>
        <end position="715"/>
    </location>
</feature>
<keyword evidence="3" id="KW-0067">ATP-binding</keyword>
<reference evidence="3 4" key="1">
    <citation type="journal article" date="2015" name="Stand. Genomic Sci.">
        <title>Genomic Encyclopedia of Bacterial and Archaeal Type Strains, Phase III: the genomes of soil and plant-associated and newly described type strains.</title>
        <authorList>
            <person name="Whitman W.B."/>
            <person name="Woyke T."/>
            <person name="Klenk H.P."/>
            <person name="Zhou Y."/>
            <person name="Lilburn T.G."/>
            <person name="Beck B.J."/>
            <person name="De Vos P."/>
            <person name="Vandamme P."/>
            <person name="Eisen J.A."/>
            <person name="Garrity G."/>
            <person name="Hugenholtz P."/>
            <person name="Kyrpides N.C."/>
        </authorList>
    </citation>
    <scope>NUCLEOTIDE SEQUENCE [LARGE SCALE GENOMIC DNA]</scope>
    <source>
        <strain evidence="3 4">CGMCC 1.6858</strain>
    </source>
</reference>
<dbReference type="RefSeq" id="WP_145145279.1">
    <property type="nucleotide sequence ID" value="NZ_VLKY01000019.1"/>
</dbReference>
<dbReference type="InterPro" id="IPR011119">
    <property type="entry name" value="Unchr_helicase_relaxase_TraI"/>
</dbReference>
<sequence length="922" mass="101991">MFSFLRGLLGRQKGNPADGSSAPLYFVENIYLPDFEADPGTRYPPFPEGCEIIEPRRLLAGHRTQIARLKQSLGLSEQEFRTIIDPVLVRYAEFVHLLPASQDHHHKGRGGLLRHGLEVAFHAARMSGAVIYDADATPRERRQREKVWRVATALAGLLHDVGKPVCDMKITSDTGLLWNFALQEYGYRLVPWARDNKVQRYFVSWREDRLHNRHAFHGPGIARLLIPKQTRTFLTPDNTMEMLDQIDEAIGGYAVQSKIAHVVLKADQASVTLDLKLNGGGDGSQAFMPSVERYLVEGTRRMIKSGRWKVNEAGAMVYVFKEGLFINWKAASRDVVDRLNEDGIQAIPKDIAIQADMLIQCGVATAREIEPTRPGEPVITYRYWAIKPQFGEAEGPVLALLKIQETGLFYPMGLPAPIEGVLTDAPEKGQAITQSDAAAEKKDAAQTVSPATTDATDKGTARRKKKAKAGGQVAATGPLEAETSSTQEDVSAVSPKATSEFDALLEHVTKGPQPKVENAEAGTGDDNAFMPEATESESVAESSIGMDLGADFFETLAGPPLDAYEQELEAIEAQERDVEQMHGFQLLEPDTGRKPKRGSHKTSSKPKNKAQQTEAAAGPDDAHPAMPGLLDLVDDELKPVVPVVHRDDACFEVMDLPFGAPVGQARLPVNVSPTEQVMSGQADRKSTGQHALITPPQRKPRHRRSRAEERAHSDSRLPGSVDGFKPLNMKVPDLRLDRFVDVAAVDATVTGASLRPVPIVLEQPRPVPIKYLHTVRALNTPLAPEPVQIVIDPMHGLAESEGEQACNEHEHEQEQEQEHVELDVQFVASATPQQCLEELFEMIIRGYGRWLPDTLRKTKKGIAAGIACLDMVSADYPTIRRKDLEKALRYIIRKKTARYDLEVDRYFIYVRPKAPEREGSHE</sequence>
<dbReference type="OrthoDB" id="6190309at2"/>
<feature type="region of interest" description="Disordered" evidence="1">
    <location>
        <begin position="585"/>
        <end position="626"/>
    </location>
</feature>
<organism evidence="3 4">
    <name type="scientific">Pseudomonas duriflava</name>
    <dbReference type="NCBI Taxonomy" id="459528"/>
    <lineage>
        <taxon>Bacteria</taxon>
        <taxon>Pseudomonadati</taxon>
        <taxon>Pseudomonadota</taxon>
        <taxon>Gammaproteobacteria</taxon>
        <taxon>Pseudomonadales</taxon>
        <taxon>Pseudomonadaceae</taxon>
        <taxon>Pseudomonas</taxon>
    </lineage>
</organism>
<evidence type="ECO:0000256" key="1">
    <source>
        <dbReference type="SAM" id="MobiDB-lite"/>
    </source>
</evidence>
<feature type="compositionally biased region" description="Basic residues" evidence="1">
    <location>
        <begin position="594"/>
        <end position="608"/>
    </location>
</feature>
<evidence type="ECO:0000259" key="2">
    <source>
        <dbReference type="Pfam" id="PF07514"/>
    </source>
</evidence>